<evidence type="ECO:0000313" key="1">
    <source>
        <dbReference type="EMBL" id="MQL88904.1"/>
    </source>
</evidence>
<organism evidence="1 2">
    <name type="scientific">Colocasia esculenta</name>
    <name type="common">Wild taro</name>
    <name type="synonym">Arum esculentum</name>
    <dbReference type="NCBI Taxonomy" id="4460"/>
    <lineage>
        <taxon>Eukaryota</taxon>
        <taxon>Viridiplantae</taxon>
        <taxon>Streptophyta</taxon>
        <taxon>Embryophyta</taxon>
        <taxon>Tracheophyta</taxon>
        <taxon>Spermatophyta</taxon>
        <taxon>Magnoliopsida</taxon>
        <taxon>Liliopsida</taxon>
        <taxon>Araceae</taxon>
        <taxon>Aroideae</taxon>
        <taxon>Colocasieae</taxon>
        <taxon>Colocasia</taxon>
    </lineage>
</organism>
<accession>A0A843V5G3</accession>
<dbReference type="Proteomes" id="UP000652761">
    <property type="component" value="Unassembled WGS sequence"/>
</dbReference>
<protein>
    <submittedName>
        <fullName evidence="1">Uncharacterized protein</fullName>
    </submittedName>
</protein>
<keyword evidence="2" id="KW-1185">Reference proteome</keyword>
<sequence length="61" mass="7004">MKVNRATNPEANKDTSGFVSFATHQFRLINITLSILFFTRFIWPTDDREVRWGGGVAAVRF</sequence>
<gene>
    <name evidence="1" type="ORF">Taro_021475</name>
</gene>
<proteinExistence type="predicted"/>
<dbReference type="AlphaFoldDB" id="A0A843V5G3"/>
<reference evidence="1" key="1">
    <citation type="submission" date="2017-07" db="EMBL/GenBank/DDBJ databases">
        <title>Taro Niue Genome Assembly and Annotation.</title>
        <authorList>
            <person name="Atibalentja N."/>
            <person name="Keating K."/>
            <person name="Fields C.J."/>
        </authorList>
    </citation>
    <scope>NUCLEOTIDE SEQUENCE</scope>
    <source>
        <strain evidence="1">Niue_2</strain>
        <tissue evidence="1">Leaf</tissue>
    </source>
</reference>
<evidence type="ECO:0000313" key="2">
    <source>
        <dbReference type="Proteomes" id="UP000652761"/>
    </source>
</evidence>
<name>A0A843V5G3_COLES</name>
<comment type="caution">
    <text evidence="1">The sequence shown here is derived from an EMBL/GenBank/DDBJ whole genome shotgun (WGS) entry which is preliminary data.</text>
</comment>
<dbReference type="EMBL" id="NMUH01001099">
    <property type="protein sequence ID" value="MQL88904.1"/>
    <property type="molecule type" value="Genomic_DNA"/>
</dbReference>